<protein>
    <submittedName>
        <fullName evidence="2">Uncharacterized protein</fullName>
    </submittedName>
</protein>
<dbReference type="AlphaFoldDB" id="A0A6J4SBU0"/>
<keyword evidence="1" id="KW-0812">Transmembrane</keyword>
<feature type="non-terminal residue" evidence="2">
    <location>
        <position position="86"/>
    </location>
</feature>
<evidence type="ECO:0000256" key="1">
    <source>
        <dbReference type="SAM" id="Phobius"/>
    </source>
</evidence>
<organism evidence="2">
    <name type="scientific">uncultured Solirubrobacteraceae bacterium</name>
    <dbReference type="NCBI Taxonomy" id="1162706"/>
    <lineage>
        <taxon>Bacteria</taxon>
        <taxon>Bacillati</taxon>
        <taxon>Actinomycetota</taxon>
        <taxon>Thermoleophilia</taxon>
        <taxon>Solirubrobacterales</taxon>
        <taxon>Solirubrobacteraceae</taxon>
        <taxon>environmental samples</taxon>
    </lineage>
</organism>
<accession>A0A6J4SBU0</accession>
<name>A0A6J4SBU0_9ACTN</name>
<feature type="transmembrane region" description="Helical" evidence="1">
    <location>
        <begin position="6"/>
        <end position="25"/>
    </location>
</feature>
<dbReference type="EMBL" id="CADCVS010000216">
    <property type="protein sequence ID" value="CAA9494792.1"/>
    <property type="molecule type" value="Genomic_DNA"/>
</dbReference>
<keyword evidence="1" id="KW-0472">Membrane</keyword>
<evidence type="ECO:0000313" key="2">
    <source>
        <dbReference type="EMBL" id="CAA9494792.1"/>
    </source>
</evidence>
<feature type="transmembrane region" description="Helical" evidence="1">
    <location>
        <begin position="37"/>
        <end position="54"/>
    </location>
</feature>
<keyword evidence="1" id="KW-1133">Transmembrane helix</keyword>
<reference evidence="2" key="1">
    <citation type="submission" date="2020-02" db="EMBL/GenBank/DDBJ databases">
        <authorList>
            <person name="Meier V. D."/>
        </authorList>
    </citation>
    <scope>NUCLEOTIDE SEQUENCE</scope>
    <source>
        <strain evidence="2">AVDCRST_MAG30</strain>
    </source>
</reference>
<sequence>MQTVLAYTWTPAVICLVAIGLGLLCERVARRRLPAGLLAPAGLALAISLSMAVFRLDGPGWVAAAVLAACAVAGLVLARRDLRARL</sequence>
<feature type="transmembrane region" description="Helical" evidence="1">
    <location>
        <begin position="60"/>
        <end position="78"/>
    </location>
</feature>
<gene>
    <name evidence="2" type="ORF">AVDCRST_MAG30-1593</name>
</gene>
<proteinExistence type="predicted"/>